<dbReference type="AlphaFoldDB" id="A0A9P4XPM4"/>
<feature type="transmembrane region" description="Helical" evidence="1">
    <location>
        <begin position="23"/>
        <end position="45"/>
    </location>
</feature>
<evidence type="ECO:0000256" key="1">
    <source>
        <dbReference type="SAM" id="Phobius"/>
    </source>
</evidence>
<evidence type="ECO:0000313" key="2">
    <source>
        <dbReference type="EMBL" id="KAF3076495.1"/>
    </source>
</evidence>
<comment type="caution">
    <text evidence="2">The sequence shown here is derived from an EMBL/GenBank/DDBJ whole genome shotgun (WGS) entry which is preliminary data.</text>
</comment>
<dbReference type="EMBL" id="QLNT01000002">
    <property type="protein sequence ID" value="KAF3076495.1"/>
    <property type="molecule type" value="Genomic_DNA"/>
</dbReference>
<organism evidence="2 3">
    <name type="scientific">Trichoderma lentiforme</name>
    <dbReference type="NCBI Taxonomy" id="1567552"/>
    <lineage>
        <taxon>Eukaryota</taxon>
        <taxon>Fungi</taxon>
        <taxon>Dikarya</taxon>
        <taxon>Ascomycota</taxon>
        <taxon>Pezizomycotina</taxon>
        <taxon>Sordariomycetes</taxon>
        <taxon>Hypocreomycetidae</taxon>
        <taxon>Hypocreales</taxon>
        <taxon>Hypocreaceae</taxon>
        <taxon>Trichoderma</taxon>
    </lineage>
</organism>
<keyword evidence="1" id="KW-0812">Transmembrane</keyword>
<keyword evidence="1" id="KW-1133">Transmembrane helix</keyword>
<evidence type="ECO:0000313" key="3">
    <source>
        <dbReference type="Proteomes" id="UP000801864"/>
    </source>
</evidence>
<gene>
    <name evidence="2" type="ORF">CFAM422_001141</name>
</gene>
<sequence length="76" mass="8071">MACLGSECAGRDKPMNEPSRHFAAYHALGHVGLVISITGVINCYLATSKANVQSRLSAHHTAKDMTMTVPKMSGAQ</sequence>
<keyword evidence="1" id="KW-0472">Membrane</keyword>
<accession>A0A9P4XPM4</accession>
<keyword evidence="3" id="KW-1185">Reference proteome</keyword>
<reference evidence="2 3" key="1">
    <citation type="submission" date="2018-06" db="EMBL/GenBank/DDBJ databases">
        <title>Genome analysis of cellulolytic fungus Trichoderma lentiforme CFAM-422.</title>
        <authorList>
            <person name="Steindorff A.S."/>
            <person name="Formighieri E.F."/>
            <person name="Midorikawa G.E.O."/>
            <person name="Tamietti M.S."/>
            <person name="Ramos E.Z."/>
            <person name="Silva A.S."/>
            <person name="Bon E.P.S."/>
            <person name="Mendes T.D."/>
            <person name="Damaso M.C.T."/>
            <person name="Favaro L.C.L."/>
        </authorList>
    </citation>
    <scope>NUCLEOTIDE SEQUENCE [LARGE SCALE GENOMIC DNA]</scope>
    <source>
        <strain evidence="2 3">CFAM-422</strain>
    </source>
</reference>
<name>A0A9P4XPM4_9HYPO</name>
<dbReference type="Proteomes" id="UP000801864">
    <property type="component" value="Unassembled WGS sequence"/>
</dbReference>
<proteinExistence type="predicted"/>
<protein>
    <submittedName>
        <fullName evidence="2">Uncharacterized protein</fullName>
    </submittedName>
</protein>